<proteinExistence type="predicted"/>
<evidence type="ECO:0000313" key="2">
    <source>
        <dbReference type="Proteomes" id="UP000033831"/>
    </source>
</evidence>
<accession>A0A0G1FNE3</accession>
<sequence length="64" mass="7693">MTKKIYKLEGSERIFYTQAEIEAESLEQTKEIYYWEQCALEKRDAGKGRYIPLFDRQEDSKSHI</sequence>
<gene>
    <name evidence="1" type="ORF">UW07_C0019G0014</name>
</gene>
<comment type="caution">
    <text evidence="1">The sequence shown here is derived from an EMBL/GenBank/DDBJ whole genome shotgun (WGS) entry which is preliminary data.</text>
</comment>
<evidence type="ECO:0000313" key="1">
    <source>
        <dbReference type="EMBL" id="KKT23935.1"/>
    </source>
</evidence>
<name>A0A0G1FNE3_9BACT</name>
<dbReference type="AlphaFoldDB" id="A0A0G1FNE3"/>
<dbReference type="EMBL" id="LCGX01000019">
    <property type="protein sequence ID" value="KKT23935.1"/>
    <property type="molecule type" value="Genomic_DNA"/>
</dbReference>
<reference evidence="1 2" key="1">
    <citation type="journal article" date="2015" name="Nature">
        <title>rRNA introns, odd ribosomes, and small enigmatic genomes across a large radiation of phyla.</title>
        <authorList>
            <person name="Brown C.T."/>
            <person name="Hug L.A."/>
            <person name="Thomas B.C."/>
            <person name="Sharon I."/>
            <person name="Castelle C.J."/>
            <person name="Singh A."/>
            <person name="Wilkins M.J."/>
            <person name="Williams K.H."/>
            <person name="Banfield J.F."/>
        </authorList>
    </citation>
    <scope>NUCLEOTIDE SEQUENCE [LARGE SCALE GENOMIC DNA]</scope>
</reference>
<dbReference type="Proteomes" id="UP000033831">
    <property type="component" value="Unassembled WGS sequence"/>
</dbReference>
<organism evidence="1 2">
    <name type="scientific">Candidatus Nomurabacteria bacterium GW2011_GWF2_43_8</name>
    <dbReference type="NCBI Taxonomy" id="1618779"/>
    <lineage>
        <taxon>Bacteria</taxon>
        <taxon>Candidatus Nomuraibacteriota</taxon>
    </lineage>
</organism>
<protein>
    <submittedName>
        <fullName evidence="1">Uncharacterized protein</fullName>
    </submittedName>
</protein>